<feature type="region of interest" description="Disordered" evidence="1">
    <location>
        <begin position="245"/>
        <end position="266"/>
    </location>
</feature>
<protein>
    <submittedName>
        <fullName evidence="2">Uncharacterized protein</fullName>
    </submittedName>
</protein>
<evidence type="ECO:0000313" key="3">
    <source>
        <dbReference type="EMBL" id="RMY86929.1"/>
    </source>
</evidence>
<sequence length="278" mass="30202">MSFSAEGPPLHPPRTLRKQAPFECEPSKQFSLSHETHKNEHMPSVYHLHRTPSEPELGIITPPASPPRRFDAPYAKLRDEDMAGVTCSCGHAMYDGRGCCPACYDRQKQRQRSTISTSSHPLTPPLSQPASPRGSMDRSHALPLHAGSDQDGAGMSAASDQAFAWQRGRTTSYAPMFEERSPATSATESAKVAIPVRAATIKHSDDHIGPIMSQLAGPSKPNTSGQSDVRAYSPMAAGFARLGHREAPPHSHQNHVDQRRASENSSLELHARMFDGAA</sequence>
<proteinExistence type="predicted"/>
<evidence type="ECO:0000313" key="5">
    <source>
        <dbReference type="Proteomes" id="UP000281468"/>
    </source>
</evidence>
<dbReference type="Proteomes" id="UP000281468">
    <property type="component" value="Unassembled WGS sequence"/>
</dbReference>
<reference evidence="4 5" key="1">
    <citation type="journal article" date="2018" name="BMC Genomics">
        <title>Genomic evidence for intraspecific hybridization in a clonal and extremely halotolerant yeast.</title>
        <authorList>
            <person name="Gostincar C."/>
            <person name="Stajich J.E."/>
            <person name="Zupancic J."/>
            <person name="Zalar P."/>
            <person name="Gunde-Cimerman N."/>
        </authorList>
    </citation>
    <scope>NUCLEOTIDE SEQUENCE [LARGE SCALE GENOMIC DNA]</scope>
    <source>
        <strain evidence="2 4">EXF-10513</strain>
        <strain evidence="3 5">EXF-171</strain>
    </source>
</reference>
<evidence type="ECO:0000313" key="4">
    <source>
        <dbReference type="Proteomes" id="UP000269539"/>
    </source>
</evidence>
<dbReference type="EMBL" id="QWIO01002234">
    <property type="protein sequence ID" value="RMY59608.1"/>
    <property type="molecule type" value="Genomic_DNA"/>
</dbReference>
<feature type="compositionally biased region" description="Basic and acidic residues" evidence="1">
    <location>
        <begin position="245"/>
        <end position="262"/>
    </location>
</feature>
<accession>A0A3M7D5J4</accession>
<evidence type="ECO:0000313" key="2">
    <source>
        <dbReference type="EMBL" id="RMY59608.1"/>
    </source>
</evidence>
<dbReference type="EMBL" id="QWIQ01000445">
    <property type="protein sequence ID" value="RMY86929.1"/>
    <property type="molecule type" value="Genomic_DNA"/>
</dbReference>
<organism evidence="2 4">
    <name type="scientific">Hortaea werneckii</name>
    <name type="common">Black yeast</name>
    <name type="synonym">Cladosporium werneckii</name>
    <dbReference type="NCBI Taxonomy" id="91943"/>
    <lineage>
        <taxon>Eukaryota</taxon>
        <taxon>Fungi</taxon>
        <taxon>Dikarya</taxon>
        <taxon>Ascomycota</taxon>
        <taxon>Pezizomycotina</taxon>
        <taxon>Dothideomycetes</taxon>
        <taxon>Dothideomycetidae</taxon>
        <taxon>Mycosphaerellales</taxon>
        <taxon>Teratosphaeriaceae</taxon>
        <taxon>Hortaea</taxon>
    </lineage>
</organism>
<gene>
    <name evidence="3" type="ORF">D0862_10809</name>
    <name evidence="2" type="ORF">D0864_13199</name>
</gene>
<dbReference type="Proteomes" id="UP000269539">
    <property type="component" value="Unassembled WGS sequence"/>
</dbReference>
<comment type="caution">
    <text evidence="2">The sequence shown here is derived from an EMBL/GenBank/DDBJ whole genome shotgun (WGS) entry which is preliminary data.</text>
</comment>
<evidence type="ECO:0000256" key="1">
    <source>
        <dbReference type="SAM" id="MobiDB-lite"/>
    </source>
</evidence>
<name>A0A3M7D5J4_HORWE</name>
<feature type="region of interest" description="Disordered" evidence="1">
    <location>
        <begin position="111"/>
        <end position="159"/>
    </location>
</feature>
<dbReference type="AlphaFoldDB" id="A0A3M7D5J4"/>
<feature type="region of interest" description="Disordered" evidence="1">
    <location>
        <begin position="1"/>
        <end position="37"/>
    </location>
</feature>